<feature type="domain" description="Cytochrome-c3 hydrogenase C-terminal" evidence="13">
    <location>
        <begin position="237"/>
        <end position="315"/>
    </location>
</feature>
<feature type="domain" description="NADH:ubiquinone oxidoreductase-like 20kDa subunit" evidence="12">
    <location>
        <begin position="41"/>
        <end position="213"/>
    </location>
</feature>
<dbReference type="InterPro" id="IPR006137">
    <property type="entry name" value="NADH_UbQ_OxRdtase-like_20kDa"/>
</dbReference>
<keyword evidence="5" id="KW-0004">4Fe-4S</keyword>
<accession>W4MD05</accession>
<feature type="region of interest" description="Disordered" evidence="11">
    <location>
        <begin position="390"/>
        <end position="420"/>
    </location>
</feature>
<dbReference type="PANTHER" id="PTHR30013:SF5">
    <property type="entry name" value="HYDROGENASE SMALL SUBUNIT"/>
    <property type="match status" value="1"/>
</dbReference>
<evidence type="ECO:0000256" key="7">
    <source>
        <dbReference type="ARBA" id="ARBA00022729"/>
    </source>
</evidence>
<evidence type="ECO:0000256" key="2">
    <source>
        <dbReference type="ARBA" id="ARBA00004196"/>
    </source>
</evidence>
<dbReference type="GO" id="GO:0009061">
    <property type="term" value="P:anaerobic respiration"/>
    <property type="evidence" value="ECO:0007669"/>
    <property type="project" value="TreeGrafter"/>
</dbReference>
<dbReference type="SUPFAM" id="SSF56770">
    <property type="entry name" value="HydA/Nqo6-like"/>
    <property type="match status" value="1"/>
</dbReference>
<dbReference type="Proteomes" id="UP000019140">
    <property type="component" value="Unassembled WGS sequence"/>
</dbReference>
<evidence type="ECO:0000256" key="9">
    <source>
        <dbReference type="ARBA" id="ARBA00023004"/>
    </source>
</evidence>
<keyword evidence="6" id="KW-0479">Metal-binding</keyword>
<keyword evidence="10" id="KW-0411">Iron-sulfur</keyword>
<keyword evidence="7" id="KW-0732">Signal</keyword>
<evidence type="ECO:0000256" key="6">
    <source>
        <dbReference type="ARBA" id="ARBA00022723"/>
    </source>
</evidence>
<dbReference type="Gene3D" id="3.40.50.700">
    <property type="entry name" value="NADH:ubiquinone oxidoreductase-like, 20kDa subunit"/>
    <property type="match status" value="1"/>
</dbReference>
<evidence type="ECO:0000256" key="11">
    <source>
        <dbReference type="SAM" id="MobiDB-lite"/>
    </source>
</evidence>
<keyword evidence="9" id="KW-0408">Iron</keyword>
<dbReference type="GO" id="GO:0046872">
    <property type="term" value="F:metal ion binding"/>
    <property type="evidence" value="ECO:0007669"/>
    <property type="project" value="UniProtKB-KW"/>
</dbReference>
<evidence type="ECO:0000256" key="5">
    <source>
        <dbReference type="ARBA" id="ARBA00022485"/>
    </source>
</evidence>
<dbReference type="Pfam" id="PF01058">
    <property type="entry name" value="Oxidored_q6"/>
    <property type="match status" value="1"/>
</dbReference>
<dbReference type="PANTHER" id="PTHR30013">
    <property type="entry name" value="NIFE / NIFESE HYDROGENASE SMALL SUBUNIT FAMILY MEMBER"/>
    <property type="match status" value="1"/>
</dbReference>
<dbReference type="GO" id="GO:0030313">
    <property type="term" value="C:cell envelope"/>
    <property type="evidence" value="ECO:0007669"/>
    <property type="project" value="UniProtKB-SubCell"/>
</dbReference>
<dbReference type="GO" id="GO:0008901">
    <property type="term" value="F:ferredoxin hydrogenase activity"/>
    <property type="evidence" value="ECO:0007669"/>
    <property type="project" value="InterPro"/>
</dbReference>
<dbReference type="GO" id="GO:0051539">
    <property type="term" value="F:4 iron, 4 sulfur cluster binding"/>
    <property type="evidence" value="ECO:0007669"/>
    <property type="project" value="UniProtKB-KW"/>
</dbReference>
<comment type="subcellular location">
    <subcellularLocation>
        <location evidence="2">Cell envelope</location>
    </subcellularLocation>
</comment>
<sequence length="420" mass="44704">MAEVKPTSQAGGPAVELTANPAVGDGPLEKVYAFWLAGMSCDGCTISVSGAGEPSLEDLLLGQVPGLPRVILYHPVLAIDAGDAFMHNYTLAAEGKLDAPYVLILEGSAVDDSLIRGPGYWTGMGARPSHEDGNQVISVMEWIDRLAPGAAASIAIGTCATWGGIPAAAGNPTGAMGLMDYLGKDYRSAFGLPVINIPGCAPVGDNFTETVAMILHFLQGAGPLPEFDELGRPAWQFRHTVHNRCVRGGYYEEGVFAQAYGDPECLVELGCWGPVVQCNIVERGAVRHHGGCMNQGGICIGCTMPGFPDKFSPFYTPAPGSAVSSTTATAYGKVIRSLRVLTQDHQNRTSRWDQDQDVPSGWAVQRGSDSLLSRAADFLYRKLQFAKAVRPGSDTPAAQYRDGFEVEPKKRGNERAAKNK</sequence>
<gene>
    <name evidence="14" type="ORF">ETSY2_10740</name>
</gene>
<evidence type="ECO:0000256" key="3">
    <source>
        <dbReference type="ARBA" id="ARBA00006605"/>
    </source>
</evidence>
<evidence type="ECO:0000256" key="10">
    <source>
        <dbReference type="ARBA" id="ARBA00023014"/>
    </source>
</evidence>
<keyword evidence="8" id="KW-0560">Oxidoreductase</keyword>
<comment type="subunit">
    <text evidence="4">Heterodimer of a large and a small subunit.</text>
</comment>
<evidence type="ECO:0000259" key="12">
    <source>
        <dbReference type="Pfam" id="PF01058"/>
    </source>
</evidence>
<dbReference type="GO" id="GO:0009375">
    <property type="term" value="C:ferredoxin hydrogenase complex"/>
    <property type="evidence" value="ECO:0007669"/>
    <property type="project" value="InterPro"/>
</dbReference>
<dbReference type="EMBL" id="AZHX01000435">
    <property type="protein sequence ID" value="ETX07512.1"/>
    <property type="molecule type" value="Genomic_DNA"/>
</dbReference>
<comment type="cofactor">
    <cofactor evidence="1">
        <name>[4Fe-4S] cluster</name>
        <dbReference type="ChEBI" id="CHEBI:49883"/>
    </cofactor>
</comment>
<evidence type="ECO:0000256" key="1">
    <source>
        <dbReference type="ARBA" id="ARBA00001966"/>
    </source>
</evidence>
<evidence type="ECO:0000259" key="13">
    <source>
        <dbReference type="Pfam" id="PF14720"/>
    </source>
</evidence>
<evidence type="ECO:0000256" key="8">
    <source>
        <dbReference type="ARBA" id="ARBA00023002"/>
    </source>
</evidence>
<dbReference type="AlphaFoldDB" id="W4MD05"/>
<evidence type="ECO:0000313" key="14">
    <source>
        <dbReference type="EMBL" id="ETX07512.1"/>
    </source>
</evidence>
<evidence type="ECO:0000313" key="15">
    <source>
        <dbReference type="Proteomes" id="UP000019140"/>
    </source>
</evidence>
<dbReference type="Gene3D" id="4.10.480.10">
    <property type="entry name" value="Cytochrome-c3 hydrogenase, C-terminal domain"/>
    <property type="match status" value="1"/>
</dbReference>
<comment type="caution">
    <text evidence="14">The sequence shown here is derived from an EMBL/GenBank/DDBJ whole genome shotgun (WGS) entry which is preliminary data.</text>
</comment>
<proteinExistence type="inferred from homology"/>
<dbReference type="Pfam" id="PF14720">
    <property type="entry name" value="NiFe_hyd_SSU_C"/>
    <property type="match status" value="1"/>
</dbReference>
<dbReference type="InterPro" id="IPR027394">
    <property type="entry name" value="Cytochrome-c3_hydrogenase_C"/>
</dbReference>
<dbReference type="GO" id="GO:0044569">
    <property type="term" value="C:[Ni-Fe] hydrogenase complex"/>
    <property type="evidence" value="ECO:0007669"/>
    <property type="project" value="TreeGrafter"/>
</dbReference>
<protein>
    <submittedName>
        <fullName evidence="14">Hyaluronate synthase</fullName>
    </submittedName>
</protein>
<reference evidence="14 15" key="1">
    <citation type="journal article" date="2014" name="Nature">
        <title>An environmental bacterial taxon with a large and distinct metabolic repertoire.</title>
        <authorList>
            <person name="Wilson M.C."/>
            <person name="Mori T."/>
            <person name="Ruckert C."/>
            <person name="Uria A.R."/>
            <person name="Helf M.J."/>
            <person name="Takada K."/>
            <person name="Gernert C."/>
            <person name="Steffens U.A."/>
            <person name="Heycke N."/>
            <person name="Schmitt S."/>
            <person name="Rinke C."/>
            <person name="Helfrich E.J."/>
            <person name="Brachmann A.O."/>
            <person name="Gurgui C."/>
            <person name="Wakimoto T."/>
            <person name="Kracht M."/>
            <person name="Crusemann M."/>
            <person name="Hentschel U."/>
            <person name="Abe I."/>
            <person name="Matsunaga S."/>
            <person name="Kalinowski J."/>
            <person name="Takeyama H."/>
            <person name="Piel J."/>
        </authorList>
    </citation>
    <scope>NUCLEOTIDE SEQUENCE [LARGE SCALE GENOMIC DNA]</scope>
    <source>
        <strain evidence="15">TSY2</strain>
    </source>
</reference>
<evidence type="ECO:0000256" key="4">
    <source>
        <dbReference type="ARBA" id="ARBA00011771"/>
    </source>
</evidence>
<dbReference type="HOGENOM" id="CLU_046107_1_0_7"/>
<comment type="similarity">
    <text evidence="3">Belongs to the [NiFe]/[NiFeSe] hydrogenase small subunit family.</text>
</comment>
<keyword evidence="15" id="KW-1185">Reference proteome</keyword>
<dbReference type="GO" id="GO:0009055">
    <property type="term" value="F:electron transfer activity"/>
    <property type="evidence" value="ECO:0007669"/>
    <property type="project" value="TreeGrafter"/>
</dbReference>
<dbReference type="PATRIC" id="fig|1429439.4.peg.1845"/>
<dbReference type="InterPro" id="IPR001821">
    <property type="entry name" value="NiFe_hydrogenase_ssu"/>
</dbReference>
<name>W4MD05_9BACT</name>
<dbReference type="InterPro" id="IPR037024">
    <property type="entry name" value="NiFe_Hase_small_N_sf"/>
</dbReference>
<dbReference type="InterPro" id="IPR037148">
    <property type="entry name" value="NiFe-Hase_small_C_sf"/>
</dbReference>
<feature type="compositionally biased region" description="Basic and acidic residues" evidence="11">
    <location>
        <begin position="402"/>
        <end position="420"/>
    </location>
</feature>
<organism evidence="14 15">
    <name type="scientific">Candidatus Entotheonella gemina</name>
    <dbReference type="NCBI Taxonomy" id="1429439"/>
    <lineage>
        <taxon>Bacteria</taxon>
        <taxon>Pseudomonadati</taxon>
        <taxon>Nitrospinota/Tectimicrobiota group</taxon>
        <taxon>Candidatus Tectimicrobiota</taxon>
        <taxon>Candidatus Entotheonellia</taxon>
        <taxon>Candidatus Entotheonellales</taxon>
        <taxon>Candidatus Entotheonellaceae</taxon>
        <taxon>Candidatus Entotheonella</taxon>
    </lineage>
</organism>
<dbReference type="GO" id="GO:0016020">
    <property type="term" value="C:membrane"/>
    <property type="evidence" value="ECO:0007669"/>
    <property type="project" value="TreeGrafter"/>
</dbReference>